<sequence>MKAYEFSTTITPDGKLELPKHLKNLPKQPKVRVIVLVEELVDIDSEDRDEVFDPSPEQIAASLHRALHEVKTEQTKPISQLWDSLDGN</sequence>
<gene>
    <name evidence="1" type="ORF">DCF19_21225</name>
</gene>
<reference evidence="1 2" key="1">
    <citation type="submission" date="2018-04" db="EMBL/GenBank/DDBJ databases">
        <authorList>
            <person name="Go L.Y."/>
            <person name="Mitchell J.A."/>
        </authorList>
    </citation>
    <scope>NUCLEOTIDE SEQUENCE [LARGE SCALE GENOMIC DNA]</scope>
    <source>
        <strain evidence="1">ULC066bin1</strain>
    </source>
</reference>
<dbReference type="AlphaFoldDB" id="A0A2W4VVZ3"/>
<accession>A0A2W4VVZ3</accession>
<organism evidence="1 2">
    <name type="scientific">Pseudanabaena frigida</name>
    <dbReference type="NCBI Taxonomy" id="945775"/>
    <lineage>
        <taxon>Bacteria</taxon>
        <taxon>Bacillati</taxon>
        <taxon>Cyanobacteriota</taxon>
        <taxon>Cyanophyceae</taxon>
        <taxon>Pseudanabaenales</taxon>
        <taxon>Pseudanabaenaceae</taxon>
        <taxon>Pseudanabaena</taxon>
    </lineage>
</organism>
<evidence type="ECO:0000313" key="1">
    <source>
        <dbReference type="EMBL" id="PZO36546.1"/>
    </source>
</evidence>
<proteinExistence type="predicted"/>
<protein>
    <submittedName>
        <fullName evidence="1">Uncharacterized protein</fullName>
    </submittedName>
</protein>
<dbReference type="EMBL" id="QBML01000039">
    <property type="protein sequence ID" value="PZO36546.1"/>
    <property type="molecule type" value="Genomic_DNA"/>
</dbReference>
<name>A0A2W4VVZ3_9CYAN</name>
<comment type="caution">
    <text evidence="1">The sequence shown here is derived from an EMBL/GenBank/DDBJ whole genome shotgun (WGS) entry which is preliminary data.</text>
</comment>
<reference evidence="1 2" key="2">
    <citation type="submission" date="2018-06" db="EMBL/GenBank/DDBJ databases">
        <title>Metagenomic assembly of (sub)arctic Cyanobacteria and their associated microbiome from non-axenic cultures.</title>
        <authorList>
            <person name="Baurain D."/>
        </authorList>
    </citation>
    <scope>NUCLEOTIDE SEQUENCE [LARGE SCALE GENOMIC DNA]</scope>
    <source>
        <strain evidence="1">ULC066bin1</strain>
    </source>
</reference>
<evidence type="ECO:0000313" key="2">
    <source>
        <dbReference type="Proteomes" id="UP000249467"/>
    </source>
</evidence>
<dbReference type="Proteomes" id="UP000249467">
    <property type="component" value="Unassembled WGS sequence"/>
</dbReference>